<dbReference type="Pfam" id="PF07301">
    <property type="entry name" value="DUF1453"/>
    <property type="match status" value="1"/>
</dbReference>
<feature type="transmembrane region" description="Helical" evidence="1">
    <location>
        <begin position="60"/>
        <end position="78"/>
    </location>
</feature>
<name>A0A5D4T7J2_9BACI</name>
<evidence type="ECO:0000256" key="1">
    <source>
        <dbReference type="SAM" id="Phobius"/>
    </source>
</evidence>
<comment type="caution">
    <text evidence="2">The sequence shown here is derived from an EMBL/GenBank/DDBJ whole genome shotgun (WGS) entry which is preliminary data.</text>
</comment>
<keyword evidence="1" id="KW-0812">Transmembrane</keyword>
<organism evidence="2 3">
    <name type="scientific">Sutcliffiella horikoshii</name>
    <dbReference type="NCBI Taxonomy" id="79883"/>
    <lineage>
        <taxon>Bacteria</taxon>
        <taxon>Bacillati</taxon>
        <taxon>Bacillota</taxon>
        <taxon>Bacilli</taxon>
        <taxon>Bacillales</taxon>
        <taxon>Bacillaceae</taxon>
        <taxon>Sutcliffiella</taxon>
    </lineage>
</organism>
<dbReference type="RefSeq" id="WP_148986366.1">
    <property type="nucleotide sequence ID" value="NZ_VTEV01000001.1"/>
</dbReference>
<reference evidence="2 3" key="1">
    <citation type="submission" date="2019-08" db="EMBL/GenBank/DDBJ databases">
        <title>Bacillus genomes from the desert of Cuatro Cienegas, Coahuila.</title>
        <authorList>
            <person name="Olmedo-Alvarez G."/>
        </authorList>
    </citation>
    <scope>NUCLEOTIDE SEQUENCE [LARGE SCALE GENOMIC DNA]</scope>
    <source>
        <strain evidence="2 3">CH28_1T</strain>
    </source>
</reference>
<feature type="transmembrane region" description="Helical" evidence="1">
    <location>
        <begin position="128"/>
        <end position="146"/>
    </location>
</feature>
<dbReference type="EMBL" id="VTEV01000001">
    <property type="protein sequence ID" value="TYS70462.1"/>
    <property type="molecule type" value="Genomic_DNA"/>
</dbReference>
<dbReference type="PIRSF" id="PIRSF021441">
    <property type="entry name" value="DUF1453"/>
    <property type="match status" value="1"/>
</dbReference>
<dbReference type="AlphaFoldDB" id="A0A5D4T7J2"/>
<dbReference type="Proteomes" id="UP000322524">
    <property type="component" value="Unassembled WGS sequence"/>
</dbReference>
<dbReference type="PANTHER" id="PTHR39164">
    <property type="entry name" value="PROTEIN CCDC"/>
    <property type="match status" value="1"/>
</dbReference>
<feature type="transmembrane region" description="Helical" evidence="1">
    <location>
        <begin position="6"/>
        <end position="25"/>
    </location>
</feature>
<gene>
    <name evidence="2" type="ORF">FZC76_00765</name>
</gene>
<protein>
    <submittedName>
        <fullName evidence="2">Cytochrome c biogenesis protein CcdC</fullName>
    </submittedName>
</protein>
<evidence type="ECO:0000313" key="3">
    <source>
        <dbReference type="Proteomes" id="UP000322524"/>
    </source>
</evidence>
<keyword evidence="1" id="KW-0472">Membrane</keyword>
<keyword evidence="1" id="KW-1133">Transmembrane helix</keyword>
<feature type="transmembrane region" description="Helical" evidence="1">
    <location>
        <begin position="98"/>
        <end position="116"/>
    </location>
</feature>
<proteinExistence type="predicted"/>
<feature type="transmembrane region" description="Helical" evidence="1">
    <location>
        <begin position="37"/>
        <end position="54"/>
    </location>
</feature>
<dbReference type="InterPro" id="IPR058247">
    <property type="entry name" value="DUF1453"/>
</dbReference>
<dbReference type="InterPro" id="IPR031306">
    <property type="entry name" value="CcdC"/>
</dbReference>
<dbReference type="PANTHER" id="PTHR39164:SF1">
    <property type="entry name" value="PROTEIN CCDC"/>
    <property type="match status" value="1"/>
</dbReference>
<evidence type="ECO:0000313" key="2">
    <source>
        <dbReference type="EMBL" id="TYS70462.1"/>
    </source>
</evidence>
<sequence>MINLYTVLSTIFAVCMALLVLFIRMKAAKKPSSVKKIVLPPIFMSTGALMFLFPEFRVSSLQILEALTVGAIFSIFLIKTSKFEMKDNDIYLKRSKAFVFILLGLLAVRVVMKLVLSTQIDIGELTGMFWLLAFGMIVPWRIAMYVKYKKIESGSIPPTIKTSV</sequence>
<accession>A0A5D4T7J2</accession>
<dbReference type="OrthoDB" id="120091at2"/>
<dbReference type="STRING" id="79883.GCA_001636495_02914"/>